<dbReference type="GO" id="GO:0003724">
    <property type="term" value="F:RNA helicase activity"/>
    <property type="evidence" value="ECO:0007669"/>
    <property type="project" value="UniProtKB-EC"/>
</dbReference>
<keyword evidence="6" id="KW-0067">ATP-binding</keyword>
<evidence type="ECO:0000256" key="7">
    <source>
        <dbReference type="ARBA" id="ARBA00022917"/>
    </source>
</evidence>
<evidence type="ECO:0000256" key="5">
    <source>
        <dbReference type="ARBA" id="ARBA00022806"/>
    </source>
</evidence>
<feature type="domain" description="Helicase C-terminal" evidence="11">
    <location>
        <begin position="380"/>
        <end position="526"/>
    </location>
</feature>
<dbReference type="FunFam" id="3.40.50.300:FF:000079">
    <property type="entry name" value="probable ATP-dependent RNA helicase DDX17"/>
    <property type="match status" value="1"/>
</dbReference>
<feature type="domain" description="Helicase ATP-binding" evidence="10">
    <location>
        <begin position="176"/>
        <end position="352"/>
    </location>
</feature>
<dbReference type="InterPro" id="IPR027417">
    <property type="entry name" value="P-loop_NTPase"/>
</dbReference>
<dbReference type="InterPro" id="IPR001650">
    <property type="entry name" value="Helicase_C-like"/>
</dbReference>
<dbReference type="Pfam" id="PF00270">
    <property type="entry name" value="DEAD"/>
    <property type="match status" value="1"/>
</dbReference>
<feature type="short sequence motif" description="Q motif" evidence="8">
    <location>
        <begin position="145"/>
        <end position="173"/>
    </location>
</feature>
<keyword evidence="5 13" id="KW-0347">Helicase</keyword>
<dbReference type="SUPFAM" id="SSF52540">
    <property type="entry name" value="P-loop containing nucleoside triphosphate hydrolases"/>
    <property type="match status" value="1"/>
</dbReference>
<evidence type="ECO:0000256" key="2">
    <source>
        <dbReference type="ARBA" id="ARBA00022540"/>
    </source>
</evidence>
<sequence>MSDYGDAQHNGGDGGGRGEGGYGDGRDGGYGGGRDGGYGGGRDGGGRDGGYGGGYGGGRGGDRYRSGGYSGGRGYGGGRGGDRFHDRHGGLGANLHRIDWDAVQKVATQWNFYKPQKPRSEEEIATWLRENSITIYGDRVPQPMLEFSDLVAPDAIHQAFMDAGFQRPTPIQSVSWPVLLNSRDIVGVAKTGSGKTMAFMIPAALHIMAQPPLQPGDGPIALVLAPTRELAVQIETETRKSLTRVPSIMTTCVYGGTPKGPQQRSLRAGVHVCIATPGRLIDLLETNCTNLLRVTYLTLDEADRMLDMGFEDQIRKICSQIRTDRHTLMFSATWPREIRNLAASFQKDFVRVHIGSEELVANADVHQHVFVVEGYHKEEKMEEILRQVGPQRVLVFVKTKKSCDILQDRLGRALRQTVLAIHGDKLQSSRDYVLDRFRKDERAILVATDVAARGLDIKNLDVVVNYDMPLNIEDYVHRIGRTGRAGKTGDAYSFVSSADNSKTIRDLIELLLRAKQEVSPELYAVCQYARNDGGRSGRGYGGHGYGGRGYGGGGGYRGGRGYGGGGGYRSGRGYGGGEFGRAPAGGAPGGGGAPRSESFTPY</sequence>
<evidence type="ECO:0000313" key="13">
    <source>
        <dbReference type="EMBL" id="KAL0530159.1"/>
    </source>
</evidence>
<evidence type="ECO:0000259" key="12">
    <source>
        <dbReference type="PROSITE" id="PS51195"/>
    </source>
</evidence>
<keyword evidence="7" id="KW-0648">Protein biosynthesis</keyword>
<dbReference type="FunFam" id="3.40.50.300:FF:000008">
    <property type="entry name" value="ATP-dependent RNA helicase RhlB"/>
    <property type="match status" value="1"/>
</dbReference>
<comment type="caution">
    <text evidence="13">The sequence shown here is derived from an EMBL/GenBank/DDBJ whole genome shotgun (WGS) entry which is preliminary data.</text>
</comment>
<dbReference type="EMBL" id="JBAMZJ010000008">
    <property type="protein sequence ID" value="KAL0530159.1"/>
    <property type="molecule type" value="Genomic_DNA"/>
</dbReference>
<dbReference type="InterPro" id="IPR014014">
    <property type="entry name" value="RNA_helicase_DEAD_Q_motif"/>
</dbReference>
<feature type="compositionally biased region" description="Gly residues" evidence="9">
    <location>
        <begin position="11"/>
        <end position="47"/>
    </location>
</feature>
<evidence type="ECO:0000256" key="4">
    <source>
        <dbReference type="ARBA" id="ARBA00022801"/>
    </source>
</evidence>
<proteinExistence type="predicted"/>
<accession>A0AAW3C5Z0</accession>
<dbReference type="Proteomes" id="UP001500493">
    <property type="component" value="Unassembled WGS sequence"/>
</dbReference>
<dbReference type="GO" id="GO:0003743">
    <property type="term" value="F:translation initiation factor activity"/>
    <property type="evidence" value="ECO:0007669"/>
    <property type="project" value="UniProtKB-KW"/>
</dbReference>
<dbReference type="InterPro" id="IPR011545">
    <property type="entry name" value="DEAD/DEAH_box_helicase_dom"/>
</dbReference>
<evidence type="ECO:0000313" key="14">
    <source>
        <dbReference type="Proteomes" id="UP001500493"/>
    </source>
</evidence>
<dbReference type="SMART" id="SM00487">
    <property type="entry name" value="DEXDc"/>
    <property type="match status" value="1"/>
</dbReference>
<evidence type="ECO:0000259" key="10">
    <source>
        <dbReference type="PROSITE" id="PS51192"/>
    </source>
</evidence>
<evidence type="ECO:0000256" key="1">
    <source>
        <dbReference type="ARBA" id="ARBA00012552"/>
    </source>
</evidence>
<dbReference type="PANTHER" id="PTHR47958">
    <property type="entry name" value="ATP-DEPENDENT RNA HELICASE DBP3"/>
    <property type="match status" value="1"/>
</dbReference>
<protein>
    <recommendedName>
        <fullName evidence="1">RNA helicase</fullName>
        <ecNumber evidence="1">3.6.4.13</ecNumber>
    </recommendedName>
</protein>
<evidence type="ECO:0000256" key="6">
    <source>
        <dbReference type="ARBA" id="ARBA00022840"/>
    </source>
</evidence>
<keyword evidence="4" id="KW-0378">Hydrolase</keyword>
<dbReference type="GO" id="GO:0003676">
    <property type="term" value="F:nucleic acid binding"/>
    <property type="evidence" value="ECO:0007669"/>
    <property type="project" value="InterPro"/>
</dbReference>
<dbReference type="CDD" id="cd18787">
    <property type="entry name" value="SF2_C_DEAD"/>
    <property type="match status" value="1"/>
</dbReference>
<dbReference type="GO" id="GO:0016787">
    <property type="term" value="F:hydrolase activity"/>
    <property type="evidence" value="ECO:0007669"/>
    <property type="project" value="UniProtKB-KW"/>
</dbReference>
<evidence type="ECO:0000256" key="8">
    <source>
        <dbReference type="PROSITE-ProRule" id="PRU00552"/>
    </source>
</evidence>
<dbReference type="PROSITE" id="PS51192">
    <property type="entry name" value="HELICASE_ATP_BIND_1"/>
    <property type="match status" value="1"/>
</dbReference>
<dbReference type="AlphaFoldDB" id="A0AAW3C5Z0"/>
<dbReference type="InterPro" id="IPR014001">
    <property type="entry name" value="Helicase_ATP-bd"/>
</dbReference>
<feature type="region of interest" description="Disordered" evidence="9">
    <location>
        <begin position="1"/>
        <end position="47"/>
    </location>
</feature>
<dbReference type="Pfam" id="PF00271">
    <property type="entry name" value="Helicase_C"/>
    <property type="match status" value="1"/>
</dbReference>
<gene>
    <name evidence="13" type="ORF">Q4I32_001256</name>
</gene>
<reference evidence="13" key="1">
    <citation type="submission" date="2024-02" db="EMBL/GenBank/DDBJ databases">
        <title>FIRST GENOME SEQUENCES OF Leishmania (Viannia) shawi, Leishmania (Viannia) lindenbergi AND Leishmania (Viannia) utingensis.</title>
        <authorList>
            <person name="Resadore F."/>
            <person name="Custodio M.G.F."/>
            <person name="Boite M.C."/>
            <person name="Cupolillo E."/>
            <person name="Ferreira G.E.M."/>
        </authorList>
    </citation>
    <scope>NUCLEOTIDE SEQUENCE</scope>
    <source>
        <strain evidence="13">MHOM/BR/2013/18 LTA MLF</strain>
    </source>
</reference>
<evidence type="ECO:0000256" key="3">
    <source>
        <dbReference type="ARBA" id="ARBA00022741"/>
    </source>
</evidence>
<dbReference type="EC" id="3.6.4.13" evidence="1"/>
<evidence type="ECO:0000256" key="9">
    <source>
        <dbReference type="SAM" id="MobiDB-lite"/>
    </source>
</evidence>
<dbReference type="PROSITE" id="PS51194">
    <property type="entry name" value="HELICASE_CTER"/>
    <property type="match status" value="1"/>
</dbReference>
<dbReference type="Gene3D" id="3.40.50.300">
    <property type="entry name" value="P-loop containing nucleotide triphosphate hydrolases"/>
    <property type="match status" value="2"/>
</dbReference>
<keyword evidence="2" id="KW-0396">Initiation factor</keyword>
<name>A0AAW3C5Z0_9TRYP</name>
<dbReference type="SMART" id="SM00490">
    <property type="entry name" value="HELICc"/>
    <property type="match status" value="1"/>
</dbReference>
<keyword evidence="3" id="KW-0547">Nucleotide-binding</keyword>
<feature type="region of interest" description="Disordered" evidence="9">
    <location>
        <begin position="575"/>
        <end position="602"/>
    </location>
</feature>
<dbReference type="PROSITE" id="PS51195">
    <property type="entry name" value="Q_MOTIF"/>
    <property type="match status" value="1"/>
</dbReference>
<feature type="domain" description="DEAD-box RNA helicase Q" evidence="12">
    <location>
        <begin position="145"/>
        <end position="173"/>
    </location>
</feature>
<dbReference type="GO" id="GO:0005524">
    <property type="term" value="F:ATP binding"/>
    <property type="evidence" value="ECO:0007669"/>
    <property type="project" value="UniProtKB-KW"/>
</dbReference>
<organism evidence="13 14">
    <name type="scientific">Leishmania shawi</name>
    <dbReference type="NCBI Taxonomy" id="5680"/>
    <lineage>
        <taxon>Eukaryota</taxon>
        <taxon>Discoba</taxon>
        <taxon>Euglenozoa</taxon>
        <taxon>Kinetoplastea</taxon>
        <taxon>Metakinetoplastina</taxon>
        <taxon>Trypanosomatida</taxon>
        <taxon>Trypanosomatidae</taxon>
        <taxon>Leishmaniinae</taxon>
        <taxon>Leishmania</taxon>
        <taxon>Leishmania guyanensis species complex</taxon>
    </lineage>
</organism>
<evidence type="ECO:0000259" key="11">
    <source>
        <dbReference type="PROSITE" id="PS51194"/>
    </source>
</evidence>